<gene>
    <name evidence="2" type="ORF">HF909_25725</name>
</gene>
<feature type="region of interest" description="Disordered" evidence="1">
    <location>
        <begin position="59"/>
        <end position="111"/>
    </location>
</feature>
<feature type="compositionally biased region" description="Polar residues" evidence="1">
    <location>
        <begin position="86"/>
        <end position="111"/>
    </location>
</feature>
<proteinExistence type="predicted"/>
<dbReference type="EMBL" id="CP051170">
    <property type="protein sequence ID" value="QOK99676.1"/>
    <property type="molecule type" value="Genomic_DNA"/>
</dbReference>
<evidence type="ECO:0000313" key="2">
    <source>
        <dbReference type="EMBL" id="QOK99676.1"/>
    </source>
</evidence>
<dbReference type="AlphaFoldDB" id="A0AA92QE12"/>
<evidence type="ECO:0000313" key="3">
    <source>
        <dbReference type="Proteomes" id="UP000593970"/>
    </source>
</evidence>
<keyword evidence="2" id="KW-0614">Plasmid</keyword>
<protein>
    <submittedName>
        <fullName evidence="2">Uncharacterized protein</fullName>
    </submittedName>
</protein>
<geneLocation type="plasmid" evidence="2 3">
    <name>pUW774mp</name>
</geneLocation>
<name>A0AA92QE12_RALSL</name>
<organism evidence="2 3">
    <name type="scientific">Ralstonia solanacearum</name>
    <name type="common">Pseudomonas solanacearum</name>
    <dbReference type="NCBI Taxonomy" id="305"/>
    <lineage>
        <taxon>Bacteria</taxon>
        <taxon>Pseudomonadati</taxon>
        <taxon>Pseudomonadota</taxon>
        <taxon>Betaproteobacteria</taxon>
        <taxon>Burkholderiales</taxon>
        <taxon>Burkholderiaceae</taxon>
        <taxon>Ralstonia</taxon>
        <taxon>Ralstonia solanacearum species complex</taxon>
    </lineage>
</organism>
<evidence type="ECO:0000256" key="1">
    <source>
        <dbReference type="SAM" id="MobiDB-lite"/>
    </source>
</evidence>
<reference evidence="3" key="1">
    <citation type="submission" date="2020-04" db="EMBL/GenBank/DDBJ databases">
        <title>Ralstonia solanacearum UW576, UW763, UW773, and UW774.</title>
        <authorList>
            <person name="Steidl O."/>
            <person name="Truchon A."/>
            <person name="Allen C."/>
        </authorList>
    </citation>
    <scope>NUCLEOTIDE SEQUENCE [LARGE SCALE GENOMIC DNA]</scope>
    <source>
        <strain evidence="3">UW774</strain>
        <plasmid evidence="3">pUW774mp</plasmid>
    </source>
</reference>
<feature type="compositionally biased region" description="Basic and acidic residues" evidence="1">
    <location>
        <begin position="63"/>
        <end position="73"/>
    </location>
</feature>
<dbReference type="Proteomes" id="UP000593970">
    <property type="component" value="Plasmid pUW774mp"/>
</dbReference>
<sequence length="111" mass="12288">MFKAETLCLPWACINACRQLAPDAGWDAMVSGPLKKSERIHVRLCRFFRNLWSAISPNIPFRDPPESRSDRRTVLKAQSGDHGFESQRQSLKPVSCALSATGSTQSANEPG</sequence>
<accession>A0AA92QE12</accession>